<reference evidence="2 3" key="1">
    <citation type="submission" date="2017-06" db="EMBL/GenBank/DDBJ databases">
        <authorList>
            <person name="Kim H.J."/>
            <person name="Triplett B.A."/>
        </authorList>
    </citation>
    <scope>NUCLEOTIDE SEQUENCE [LARGE SCALE GENOMIC DNA]</scope>
    <source>
        <strain evidence="2 3">DSM 45207</strain>
    </source>
</reference>
<protein>
    <submittedName>
        <fullName evidence="2">Uncharacterized protein</fullName>
    </submittedName>
</protein>
<dbReference type="AlphaFoldDB" id="A0A238ZG15"/>
<dbReference type="Proteomes" id="UP000198348">
    <property type="component" value="Unassembled WGS sequence"/>
</dbReference>
<keyword evidence="3" id="KW-1185">Reference proteome</keyword>
<proteinExistence type="predicted"/>
<sequence>MHNEQNPQAVVGPPGTTDAERSRAVRTVAAHATDSGDLEQLLDMLGLTAGEAREPGSAPDQIARAHREALRATPRSRRLPAGELAIVLASGSSQVS</sequence>
<dbReference type="EMBL" id="FZNW01000021">
    <property type="protein sequence ID" value="SNR81948.1"/>
    <property type="molecule type" value="Genomic_DNA"/>
</dbReference>
<evidence type="ECO:0000313" key="2">
    <source>
        <dbReference type="EMBL" id="SNR81948.1"/>
    </source>
</evidence>
<name>A0A238ZG15_9PSEU</name>
<feature type="region of interest" description="Disordered" evidence="1">
    <location>
        <begin position="1"/>
        <end position="24"/>
    </location>
</feature>
<evidence type="ECO:0000256" key="1">
    <source>
        <dbReference type="SAM" id="MobiDB-lite"/>
    </source>
</evidence>
<organism evidence="2 3">
    <name type="scientific">Haloechinothrix alba</name>
    <dbReference type="NCBI Taxonomy" id="664784"/>
    <lineage>
        <taxon>Bacteria</taxon>
        <taxon>Bacillati</taxon>
        <taxon>Actinomycetota</taxon>
        <taxon>Actinomycetes</taxon>
        <taxon>Pseudonocardiales</taxon>
        <taxon>Pseudonocardiaceae</taxon>
        <taxon>Haloechinothrix</taxon>
    </lineage>
</organism>
<evidence type="ECO:0000313" key="3">
    <source>
        <dbReference type="Proteomes" id="UP000198348"/>
    </source>
</evidence>
<accession>A0A238ZG15</accession>
<gene>
    <name evidence="2" type="ORF">SAMN06265360_12122</name>
</gene>